<feature type="transmembrane region" description="Helical" evidence="1">
    <location>
        <begin position="181"/>
        <end position="204"/>
    </location>
</feature>
<proteinExistence type="predicted"/>
<sequence length="252" mass="28735">MKILKYISGRGARTLRNTYIALIRPILEYGVQVYQVASASNLDKLERVQLSTVRVITGLRNSCPRDIVLYEADLQPLRLRSKYLLAKYFSKFISYGDQHITSSYVRNWHNNRRLKRESPLSSAESEGWLHKEVEYVILARCVVSGIGIFIKKVLGSVREILTTAQFLGQNSKLLRRLSNFALLRVSIQIFGYPMIAAALFSIYLSGSQSGLYRPPGVYDDFQGVHVSQKLIWGSMRYSESRFENALTMAVPQ</sequence>
<reference evidence="2" key="1">
    <citation type="submission" date="2020-08" db="EMBL/GenBank/DDBJ databases">
        <title>Multicomponent nature underlies the extraordinary mechanical properties of spider dragline silk.</title>
        <authorList>
            <person name="Kono N."/>
            <person name="Nakamura H."/>
            <person name="Mori M."/>
            <person name="Yoshida Y."/>
            <person name="Ohtoshi R."/>
            <person name="Malay A.D."/>
            <person name="Moran D.A.P."/>
            <person name="Tomita M."/>
            <person name="Numata K."/>
            <person name="Arakawa K."/>
        </authorList>
    </citation>
    <scope>NUCLEOTIDE SEQUENCE</scope>
</reference>
<name>A0A8X6RFU5_TRICX</name>
<evidence type="ECO:0000256" key="1">
    <source>
        <dbReference type="SAM" id="Phobius"/>
    </source>
</evidence>
<keyword evidence="1" id="KW-1133">Transmembrane helix</keyword>
<keyword evidence="1" id="KW-0812">Transmembrane</keyword>
<gene>
    <name evidence="2" type="primary">AVEN_218757_1</name>
    <name evidence="2" type="ORF">TNCV_3545321</name>
</gene>
<protein>
    <submittedName>
        <fullName evidence="2">Uncharacterized protein</fullName>
    </submittedName>
</protein>
<accession>A0A8X6RFU5</accession>
<dbReference type="EMBL" id="BMAU01021132">
    <property type="protein sequence ID" value="GFX91449.1"/>
    <property type="molecule type" value="Genomic_DNA"/>
</dbReference>
<dbReference type="Proteomes" id="UP000887159">
    <property type="component" value="Unassembled WGS sequence"/>
</dbReference>
<dbReference type="AlphaFoldDB" id="A0A8X6RFU5"/>
<evidence type="ECO:0000313" key="2">
    <source>
        <dbReference type="EMBL" id="GFX91449.1"/>
    </source>
</evidence>
<organism evidence="2 3">
    <name type="scientific">Trichonephila clavipes</name>
    <name type="common">Golden silk orbweaver</name>
    <name type="synonym">Nephila clavipes</name>
    <dbReference type="NCBI Taxonomy" id="2585209"/>
    <lineage>
        <taxon>Eukaryota</taxon>
        <taxon>Metazoa</taxon>
        <taxon>Ecdysozoa</taxon>
        <taxon>Arthropoda</taxon>
        <taxon>Chelicerata</taxon>
        <taxon>Arachnida</taxon>
        <taxon>Araneae</taxon>
        <taxon>Araneomorphae</taxon>
        <taxon>Entelegynae</taxon>
        <taxon>Araneoidea</taxon>
        <taxon>Nephilidae</taxon>
        <taxon>Trichonephila</taxon>
    </lineage>
</organism>
<evidence type="ECO:0000313" key="3">
    <source>
        <dbReference type="Proteomes" id="UP000887159"/>
    </source>
</evidence>
<keyword evidence="1" id="KW-0472">Membrane</keyword>
<keyword evidence="3" id="KW-1185">Reference proteome</keyword>
<comment type="caution">
    <text evidence="2">The sequence shown here is derived from an EMBL/GenBank/DDBJ whole genome shotgun (WGS) entry which is preliminary data.</text>
</comment>